<evidence type="ECO:0000313" key="3">
    <source>
        <dbReference type="Proteomes" id="UP001324993"/>
    </source>
</evidence>
<sequence length="449" mass="49677">MNKSLFLLLFRRITQSFWFIPAGLFLSAICIAFLLTGTDHLLGLHQRLQNFEWLVASSPDGARAVLSTIAGSMITVAGVLISTTIVVLTLASQQYGPRLVKNFIEDRPSQIVIGSFAACFIYSILIMRNIHSGEVEFVPHLSILVAVVAAVVCIGMMIYFIHHISVTIQVQSILERVHEDLSGLVHDIFPENLSKPLDTPAVVLEQEAVAASLQAKIASPITTPKPGYLQAVRSDRLLELAQTHALIVKLHVQPGTFLLQNEHVCQAFADEALCEDTAETLLSCFVFGRFPTSEQDLTFPIKQLEEMAIRALSPGINDPHTAIECIDYLATSLRAIAQRPFPSNYRADAEGALRLITPKHDFEKILRTAFQQIHHYGREDVNVVSRIFMALQKIGDDPALDGARRDSLTKFAKELLDKSEACASCEGDKQQIREAYQAAVKTHLTEIPV</sequence>
<feature type="transmembrane region" description="Helical" evidence="1">
    <location>
        <begin position="16"/>
        <end position="35"/>
    </location>
</feature>
<feature type="transmembrane region" description="Helical" evidence="1">
    <location>
        <begin position="137"/>
        <end position="161"/>
    </location>
</feature>
<accession>A0ABZ0RMA0</accession>
<dbReference type="Proteomes" id="UP001324993">
    <property type="component" value="Chromosome"/>
</dbReference>
<evidence type="ECO:0000313" key="2">
    <source>
        <dbReference type="EMBL" id="WPJ97350.1"/>
    </source>
</evidence>
<proteinExistence type="predicted"/>
<evidence type="ECO:0000256" key="1">
    <source>
        <dbReference type="SAM" id="Phobius"/>
    </source>
</evidence>
<organism evidence="2 3">
    <name type="scientific">Coraliomargarita algicola</name>
    <dbReference type="NCBI Taxonomy" id="3092156"/>
    <lineage>
        <taxon>Bacteria</taxon>
        <taxon>Pseudomonadati</taxon>
        <taxon>Verrucomicrobiota</taxon>
        <taxon>Opitutia</taxon>
        <taxon>Puniceicoccales</taxon>
        <taxon>Coraliomargaritaceae</taxon>
        <taxon>Coraliomargarita</taxon>
    </lineage>
</organism>
<dbReference type="Pfam" id="PF10011">
    <property type="entry name" value="DUF2254"/>
    <property type="match status" value="1"/>
</dbReference>
<gene>
    <name evidence="2" type="ORF">SH580_06465</name>
</gene>
<keyword evidence="1" id="KW-0472">Membrane</keyword>
<keyword evidence="1" id="KW-1133">Transmembrane helix</keyword>
<keyword evidence="1" id="KW-0812">Transmembrane</keyword>
<keyword evidence="3" id="KW-1185">Reference proteome</keyword>
<feature type="transmembrane region" description="Helical" evidence="1">
    <location>
        <begin position="64"/>
        <end position="90"/>
    </location>
</feature>
<dbReference type="RefSeq" id="WP_319834194.1">
    <property type="nucleotide sequence ID" value="NZ_CP138858.1"/>
</dbReference>
<dbReference type="EMBL" id="CP138858">
    <property type="protein sequence ID" value="WPJ97350.1"/>
    <property type="molecule type" value="Genomic_DNA"/>
</dbReference>
<reference evidence="2 3" key="1">
    <citation type="submission" date="2023-11" db="EMBL/GenBank/DDBJ databases">
        <title>Coraliomargarita sp. nov., isolated from marine algae.</title>
        <authorList>
            <person name="Lee J.K."/>
            <person name="Baek J.H."/>
            <person name="Kim J.M."/>
            <person name="Choi D.G."/>
            <person name="Jeon C.O."/>
        </authorList>
    </citation>
    <scope>NUCLEOTIDE SEQUENCE [LARGE SCALE GENOMIC DNA]</scope>
    <source>
        <strain evidence="2 3">J2-16</strain>
    </source>
</reference>
<protein>
    <submittedName>
        <fullName evidence="2">DUF2254 domain-containing protein</fullName>
    </submittedName>
</protein>
<feature type="transmembrane region" description="Helical" evidence="1">
    <location>
        <begin position="111"/>
        <end position="131"/>
    </location>
</feature>
<dbReference type="InterPro" id="IPR018723">
    <property type="entry name" value="DUF2254_membrane"/>
</dbReference>
<name>A0ABZ0RMA0_9BACT</name>